<accession>A0ABM7SG90</accession>
<protein>
    <submittedName>
        <fullName evidence="1">Uncharacterized protein</fullName>
    </submittedName>
</protein>
<sequence>MQVVYNEKELQQALEKNIEDIGMEGQIVAKIAPLVGANNTAWCIAMVAITTAFIDSTETVGLGAAVPQSIMAKKDVAGAVDVLGTEATYAAIAIALAAGSIEILEHLRTYRLERRGDNRAILVKR</sequence>
<evidence type="ECO:0000313" key="1">
    <source>
        <dbReference type="EMBL" id="BCZ19424.1"/>
    </source>
</evidence>
<evidence type="ECO:0000313" key="2">
    <source>
        <dbReference type="Proteomes" id="UP000826146"/>
    </source>
</evidence>
<gene>
    <name evidence="1" type="ORF">NHP190012_10660</name>
</gene>
<reference evidence="1 2" key="1">
    <citation type="submission" date="2021-07" db="EMBL/GenBank/DDBJ databases">
        <title>Novel Helicobacter sp. Isolated from a cat.</title>
        <authorList>
            <person name="Rimbara E."/>
            <person name="Suzuki M."/>
        </authorList>
    </citation>
    <scope>NUCLEOTIDE SEQUENCE [LARGE SCALE GENOMIC DNA]</scope>
    <source>
        <strain evidence="2">NHP19-012</strain>
    </source>
</reference>
<name>A0ABM7SG90_9HELI</name>
<keyword evidence="2" id="KW-1185">Reference proteome</keyword>
<dbReference type="RefSeq" id="WP_221271231.1">
    <property type="nucleotide sequence ID" value="NZ_AP024819.1"/>
</dbReference>
<proteinExistence type="predicted"/>
<dbReference type="Proteomes" id="UP000826146">
    <property type="component" value="Chromosome"/>
</dbReference>
<organism evidence="1 2">
    <name type="scientific">Helicobacter gastrofelis</name>
    <dbReference type="NCBI Taxonomy" id="2849642"/>
    <lineage>
        <taxon>Bacteria</taxon>
        <taxon>Pseudomonadati</taxon>
        <taxon>Campylobacterota</taxon>
        <taxon>Epsilonproteobacteria</taxon>
        <taxon>Campylobacterales</taxon>
        <taxon>Helicobacteraceae</taxon>
        <taxon>Helicobacter</taxon>
    </lineage>
</organism>
<dbReference type="EMBL" id="AP024819">
    <property type="protein sequence ID" value="BCZ19424.1"/>
    <property type="molecule type" value="Genomic_DNA"/>
</dbReference>